<name>A0AAE1DFR2_9GAST</name>
<sequence>MRATWQELILKLAEGQGPAQVMKQGYDRKRNTAGYRGNYSMVCRNRDICESELHITKMKALFPVQYFEFIVPETGHAMPHLTSRSWNIPHGLGPVHSSLALPTGKKNVWAKICRNGLKAHPEGKSTRCIGSFLGFKSRRRWSTGNDLAARFISILSVSWPVNVRTTESLHVAHLAVLILQCSSRGNPSSTGSGESRAPAVPRCVMHTRPLQALHAIGLIILIKTHWHQCWIYGPTWSTHKLLPPPSSPSTPPHFSSTLLSQQDSLLHHSTRTMRQSIPEIRVDIYRQSVGPAKTQPPRSWWLTPPSLSGEIRVFRATLPLLPRGH</sequence>
<accession>A0AAE1DFR2</accession>
<dbReference type="AlphaFoldDB" id="A0AAE1DFR2"/>
<proteinExistence type="predicted"/>
<evidence type="ECO:0000313" key="1">
    <source>
        <dbReference type="EMBL" id="KAK3767803.1"/>
    </source>
</evidence>
<organism evidence="1 2">
    <name type="scientific">Elysia crispata</name>
    <name type="common">lettuce slug</name>
    <dbReference type="NCBI Taxonomy" id="231223"/>
    <lineage>
        <taxon>Eukaryota</taxon>
        <taxon>Metazoa</taxon>
        <taxon>Spiralia</taxon>
        <taxon>Lophotrochozoa</taxon>
        <taxon>Mollusca</taxon>
        <taxon>Gastropoda</taxon>
        <taxon>Heterobranchia</taxon>
        <taxon>Euthyneura</taxon>
        <taxon>Panpulmonata</taxon>
        <taxon>Sacoglossa</taxon>
        <taxon>Placobranchoidea</taxon>
        <taxon>Plakobranchidae</taxon>
        <taxon>Elysia</taxon>
    </lineage>
</organism>
<gene>
    <name evidence="1" type="ORF">RRG08_053947</name>
</gene>
<protein>
    <submittedName>
        <fullName evidence="1">Uncharacterized protein</fullName>
    </submittedName>
</protein>
<keyword evidence="2" id="KW-1185">Reference proteome</keyword>
<comment type="caution">
    <text evidence="1">The sequence shown here is derived from an EMBL/GenBank/DDBJ whole genome shotgun (WGS) entry which is preliminary data.</text>
</comment>
<evidence type="ECO:0000313" key="2">
    <source>
        <dbReference type="Proteomes" id="UP001283361"/>
    </source>
</evidence>
<dbReference type="Proteomes" id="UP001283361">
    <property type="component" value="Unassembled WGS sequence"/>
</dbReference>
<dbReference type="EMBL" id="JAWDGP010004106">
    <property type="protein sequence ID" value="KAK3767803.1"/>
    <property type="molecule type" value="Genomic_DNA"/>
</dbReference>
<reference evidence="1" key="1">
    <citation type="journal article" date="2023" name="G3 (Bethesda)">
        <title>A reference genome for the long-term kleptoplast-retaining sea slug Elysia crispata morphotype clarki.</title>
        <authorList>
            <person name="Eastman K.E."/>
            <person name="Pendleton A.L."/>
            <person name="Shaikh M.A."/>
            <person name="Suttiyut T."/>
            <person name="Ogas R."/>
            <person name="Tomko P."/>
            <person name="Gavelis G."/>
            <person name="Widhalm J.R."/>
            <person name="Wisecaver J.H."/>
        </authorList>
    </citation>
    <scope>NUCLEOTIDE SEQUENCE</scope>
    <source>
        <strain evidence="1">ECLA1</strain>
    </source>
</reference>